<feature type="binding site" evidence="3">
    <location>
        <begin position="11"/>
        <end position="16"/>
    </location>
    <ligand>
        <name>ATP</name>
        <dbReference type="ChEBI" id="CHEBI:30616"/>
    </ligand>
</feature>
<reference evidence="5 6" key="1">
    <citation type="submission" date="2023-09" db="EMBL/GenBank/DDBJ databases">
        <title>Demequina sp. a novel bacteria isolated from Capsicum annuum.</title>
        <authorList>
            <person name="Humaira Z."/>
            <person name="Lee J."/>
            <person name="Cho D."/>
        </authorList>
    </citation>
    <scope>NUCLEOTIDE SEQUENCE [LARGE SCALE GENOMIC DNA]</scope>
    <source>
        <strain evidence="5 6">OYTSA14</strain>
    </source>
</reference>
<dbReference type="GO" id="GO:0005737">
    <property type="term" value="C:cytoplasm"/>
    <property type="evidence" value="ECO:0007669"/>
    <property type="project" value="UniProtKB-SubCell"/>
</dbReference>
<dbReference type="InterPro" id="IPR027417">
    <property type="entry name" value="P-loop_NTPase"/>
</dbReference>
<comment type="pathway">
    <text evidence="3">Cofactor biosynthesis; coenzyme A biosynthesis; CoA from (R)-pantothenate: step 5/5.</text>
</comment>
<name>A0AA96JEN7_9MICO</name>
<evidence type="ECO:0000256" key="1">
    <source>
        <dbReference type="ARBA" id="ARBA00022741"/>
    </source>
</evidence>
<dbReference type="CDD" id="cd02022">
    <property type="entry name" value="DPCK"/>
    <property type="match status" value="1"/>
</dbReference>
<keyword evidence="3 5" id="KW-0808">Transferase</keyword>
<dbReference type="PANTHER" id="PTHR10695">
    <property type="entry name" value="DEPHOSPHO-COA KINASE-RELATED"/>
    <property type="match status" value="1"/>
</dbReference>
<accession>A0AA96JEN7</accession>
<gene>
    <name evidence="3 5" type="primary">coaE</name>
    <name evidence="5" type="ORF">RN606_07225</name>
</gene>
<evidence type="ECO:0000256" key="4">
    <source>
        <dbReference type="NCBIfam" id="TIGR00152"/>
    </source>
</evidence>
<evidence type="ECO:0000256" key="2">
    <source>
        <dbReference type="ARBA" id="ARBA00022840"/>
    </source>
</evidence>
<evidence type="ECO:0000256" key="3">
    <source>
        <dbReference type="HAMAP-Rule" id="MF_00376"/>
    </source>
</evidence>
<dbReference type="NCBIfam" id="TIGR00152">
    <property type="entry name" value="dephospho-CoA kinase"/>
    <property type="match status" value="1"/>
</dbReference>
<keyword evidence="1 3" id="KW-0547">Nucleotide-binding</keyword>
<comment type="function">
    <text evidence="3">Catalyzes the phosphorylation of the 3'-hydroxyl group of dephosphocoenzyme A to form coenzyme A.</text>
</comment>
<dbReference type="Proteomes" id="UP001304125">
    <property type="component" value="Chromosome"/>
</dbReference>
<dbReference type="NCBIfam" id="NF002879">
    <property type="entry name" value="PRK03333.1"/>
    <property type="match status" value="1"/>
</dbReference>
<dbReference type="SUPFAM" id="SSF52540">
    <property type="entry name" value="P-loop containing nucleoside triphosphate hydrolases"/>
    <property type="match status" value="1"/>
</dbReference>
<dbReference type="GO" id="GO:0005524">
    <property type="term" value="F:ATP binding"/>
    <property type="evidence" value="ECO:0007669"/>
    <property type="project" value="UniProtKB-UniRule"/>
</dbReference>
<evidence type="ECO:0000313" key="6">
    <source>
        <dbReference type="Proteomes" id="UP001304125"/>
    </source>
</evidence>
<comment type="similarity">
    <text evidence="3">Belongs to the CoaE family.</text>
</comment>
<organism evidence="5 6">
    <name type="scientific">Demequina capsici</name>
    <dbReference type="NCBI Taxonomy" id="3075620"/>
    <lineage>
        <taxon>Bacteria</taxon>
        <taxon>Bacillati</taxon>
        <taxon>Actinomycetota</taxon>
        <taxon>Actinomycetes</taxon>
        <taxon>Micrococcales</taxon>
        <taxon>Demequinaceae</taxon>
        <taxon>Demequina</taxon>
    </lineage>
</organism>
<protein>
    <recommendedName>
        <fullName evidence="3 4">Dephospho-CoA kinase</fullName>
        <ecNumber evidence="3 4">2.7.1.24</ecNumber>
    </recommendedName>
    <alternativeName>
        <fullName evidence="3">Dephosphocoenzyme A kinase</fullName>
    </alternativeName>
</protein>
<keyword evidence="3" id="KW-0963">Cytoplasm</keyword>
<dbReference type="Pfam" id="PF01121">
    <property type="entry name" value="CoaE"/>
    <property type="match status" value="1"/>
</dbReference>
<dbReference type="AlphaFoldDB" id="A0AA96JEN7"/>
<evidence type="ECO:0000313" key="5">
    <source>
        <dbReference type="EMBL" id="WNM25934.1"/>
    </source>
</evidence>
<proteinExistence type="inferred from homology"/>
<comment type="catalytic activity">
    <reaction evidence="3">
        <text>3'-dephospho-CoA + ATP = ADP + CoA + H(+)</text>
        <dbReference type="Rhea" id="RHEA:18245"/>
        <dbReference type="ChEBI" id="CHEBI:15378"/>
        <dbReference type="ChEBI" id="CHEBI:30616"/>
        <dbReference type="ChEBI" id="CHEBI:57287"/>
        <dbReference type="ChEBI" id="CHEBI:57328"/>
        <dbReference type="ChEBI" id="CHEBI:456216"/>
        <dbReference type="EC" id="2.7.1.24"/>
    </reaction>
</comment>
<dbReference type="Gene3D" id="3.40.50.300">
    <property type="entry name" value="P-loop containing nucleotide triphosphate hydrolases"/>
    <property type="match status" value="1"/>
</dbReference>
<keyword evidence="2 3" id="KW-0067">ATP-binding</keyword>
<dbReference type="InterPro" id="IPR001977">
    <property type="entry name" value="Depp_CoAkinase"/>
</dbReference>
<keyword evidence="3 5" id="KW-0418">Kinase</keyword>
<dbReference type="PANTHER" id="PTHR10695:SF46">
    <property type="entry name" value="BIFUNCTIONAL COENZYME A SYNTHASE-RELATED"/>
    <property type="match status" value="1"/>
</dbReference>
<keyword evidence="3" id="KW-0173">Coenzyme A biosynthesis</keyword>
<sequence length="199" mass="21237">MLRIGLTGGIAAGKSTAAARFAELGARVVDHDRLARRAVEPGSAALVDIVREFGDRVIVDGQLDRKALADIVFHDDAARERLNGIVHPTVFAMGQAEDRMARRDGVHVVVHDIPLLYEAGGSGGFGLVVSVQADRGVRLKRLMDGRGMTHDEAVARIDAQASDAERASIADVVLDGSGTPEHLIAQVDALWRDRVPHSG</sequence>
<dbReference type="EC" id="2.7.1.24" evidence="3 4"/>
<keyword evidence="6" id="KW-1185">Reference proteome</keyword>
<dbReference type="GO" id="GO:0004140">
    <property type="term" value="F:dephospho-CoA kinase activity"/>
    <property type="evidence" value="ECO:0007669"/>
    <property type="project" value="UniProtKB-UniRule"/>
</dbReference>
<dbReference type="HAMAP" id="MF_00376">
    <property type="entry name" value="Dephospho_CoA_kinase"/>
    <property type="match status" value="1"/>
</dbReference>
<comment type="subcellular location">
    <subcellularLocation>
        <location evidence="3">Cytoplasm</location>
    </subcellularLocation>
</comment>
<dbReference type="RefSeq" id="WP_313501640.1">
    <property type="nucleotide sequence ID" value="NZ_CP134879.1"/>
</dbReference>
<dbReference type="EMBL" id="CP134879">
    <property type="protein sequence ID" value="WNM25934.1"/>
    <property type="molecule type" value="Genomic_DNA"/>
</dbReference>
<dbReference type="GO" id="GO:0015937">
    <property type="term" value="P:coenzyme A biosynthetic process"/>
    <property type="evidence" value="ECO:0007669"/>
    <property type="project" value="UniProtKB-UniRule"/>
</dbReference>
<dbReference type="PROSITE" id="PS51219">
    <property type="entry name" value="DPCK"/>
    <property type="match status" value="1"/>
</dbReference>